<feature type="chain" id="PRO_5032428080" description="Glycoside hydrolase family 42 N-terminal domain-containing protein" evidence="3">
    <location>
        <begin position="27"/>
        <end position="1098"/>
    </location>
</feature>
<dbReference type="Gene3D" id="3.20.20.80">
    <property type="entry name" value="Glycosidases"/>
    <property type="match status" value="1"/>
</dbReference>
<comment type="caution">
    <text evidence="5">The sequence shown here is derived from an EMBL/GenBank/DDBJ whole genome shotgun (WGS) entry which is preliminary data.</text>
</comment>
<reference evidence="5 6" key="1">
    <citation type="submission" date="2019-08" db="EMBL/GenBank/DDBJ databases">
        <title>In-depth cultivation of the pig gut microbiome towards novel bacterial diversity and tailored functional studies.</title>
        <authorList>
            <person name="Wylensek D."/>
            <person name="Hitch T.C.A."/>
            <person name="Clavel T."/>
        </authorList>
    </citation>
    <scope>NUCLEOTIDE SEQUENCE [LARGE SCALE GENOMIC DNA]</scope>
    <source>
        <strain evidence="5 6">BBE-744-WT-12</strain>
    </source>
</reference>
<dbReference type="InterPro" id="IPR013529">
    <property type="entry name" value="Glyco_hydro_42_N"/>
</dbReference>
<dbReference type="Gene3D" id="2.60.120.260">
    <property type="entry name" value="Galactose-binding domain-like"/>
    <property type="match status" value="1"/>
</dbReference>
<evidence type="ECO:0000259" key="4">
    <source>
        <dbReference type="Pfam" id="PF02449"/>
    </source>
</evidence>
<keyword evidence="3" id="KW-0732">Signal</keyword>
<dbReference type="EMBL" id="VUNS01000003">
    <property type="protein sequence ID" value="MST96381.1"/>
    <property type="molecule type" value="Genomic_DNA"/>
</dbReference>
<evidence type="ECO:0000256" key="3">
    <source>
        <dbReference type="SAM" id="SignalP"/>
    </source>
</evidence>
<evidence type="ECO:0000313" key="5">
    <source>
        <dbReference type="EMBL" id="MST96381.1"/>
    </source>
</evidence>
<gene>
    <name evidence="5" type="ORF">FYJ85_04885</name>
</gene>
<protein>
    <recommendedName>
        <fullName evidence="4">Glycoside hydrolase family 42 N-terminal domain-containing protein</fullName>
    </recommendedName>
</protein>
<evidence type="ECO:0000256" key="1">
    <source>
        <dbReference type="ARBA" id="ARBA00022801"/>
    </source>
</evidence>
<organism evidence="5 6">
    <name type="scientific">Victivallis lenta</name>
    <dbReference type="NCBI Taxonomy" id="2606640"/>
    <lineage>
        <taxon>Bacteria</taxon>
        <taxon>Pseudomonadati</taxon>
        <taxon>Lentisphaerota</taxon>
        <taxon>Lentisphaeria</taxon>
        <taxon>Victivallales</taxon>
        <taxon>Victivallaceae</taxon>
        <taxon>Victivallis</taxon>
    </lineage>
</organism>
<keyword evidence="6" id="KW-1185">Reference proteome</keyword>
<keyword evidence="1" id="KW-0378">Hydrolase</keyword>
<keyword evidence="2" id="KW-0326">Glycosidase</keyword>
<proteinExistence type="predicted"/>
<dbReference type="Pfam" id="PF02449">
    <property type="entry name" value="Glyco_hydro_42"/>
    <property type="match status" value="1"/>
</dbReference>
<evidence type="ECO:0000313" key="6">
    <source>
        <dbReference type="Proteomes" id="UP000435649"/>
    </source>
</evidence>
<name>A0A844G139_9BACT</name>
<feature type="signal peptide" evidence="3">
    <location>
        <begin position="1"/>
        <end position="26"/>
    </location>
</feature>
<dbReference type="AlphaFoldDB" id="A0A844G139"/>
<sequence>MRLPMNKTVPLLLLLLCSAFPAAAQAISLPMTGTGALKEWSVRGCEAAPGREGITLKLPREKLSRGTVGIFRSLPVDRLRGRRVSCSIEVRAENLVPGPQAKHFHGGKFLLWIKSPGGELYPGGKIAPGSYGWQRISFRTNIPADAETVLLTLGFQNAGGKLEFRNFSAEADDTMLDLSAIANMDFSDETAGDGKGGWSDQGRDSDARNFDRGREVYGGVPFVLSDPARNGGRSVLSMYSTHFPNGRKEAELRFKTPLRGKYLYLLHALCWGNTGRTGELEITSSTGKTRTVDVIGGRHVDDWWRVRELPEAWPGAKWTAGNGSSVGLFTARFALDSDIARLKFRSAGGEALWIIAGATISDRKYTPVRDTEYVIEAGGPWKPLKRPESPCILPGSALDLSSGTIRPVERIIVNAAGRFARQSEPEKAVRFYSASGGLGGTIHFMHNGRRESLRIRENDLDSHEKIDRFVREIRRQGYNMYRIHMPNISLGNLEQGEVKLKPAELDLLDYLVSALKKNGIYLMIDALGGPTGYSGANRWLVGGTMEHRYTMYFDAESRKQCEEGMRQLFTHRNPYTGTRLIDDPVLALITGCNEQEFAFIRNHDFHELGAPAWRRFLREKYGSAERLNAAWKTAFGAFSEVPAFTPEQYAARGRRGADLDEFIARQERGMIRYFTQKFRQWGYKGLFTNFDMTKSMHYSAVRGDLEVVTMHSYFGHLSADGTQQSQGSMVGGGAPLFRDCASTRIAGKPFMINEYGHLFWNRYRYEEALGFTAFAAMNDVDGLMAHEGPAAISNARMIDTWAIYWDPVKCAQQLQGYFLFLRGDISPACGEARIRFSEQELRRTGAYPDALGSAQSRLSLVTKLTLEQNDSGKPLLPAGKGVAIIPLSGNSRVENNTAGFSQTHEAAPSGFNLAAELSALKKQGILPEANRSGGWTLFESETGELLLDANRKLVRADTPRFQGMAAPAGTALKLSDIEITRFTTDGNLSVIALDGTIRTAKRLLVVYATNALNSGMTFTDRTMTVRKHPGKNPTLVRTGTFTLIVRNENASQMKAYPLELNGERRAPIPLFVSGGRLELPVDTGTLPGGPVLYFEIAR</sequence>
<evidence type="ECO:0000256" key="2">
    <source>
        <dbReference type="ARBA" id="ARBA00023295"/>
    </source>
</evidence>
<dbReference type="GO" id="GO:0009341">
    <property type="term" value="C:beta-galactosidase complex"/>
    <property type="evidence" value="ECO:0007669"/>
    <property type="project" value="InterPro"/>
</dbReference>
<dbReference type="GO" id="GO:0005975">
    <property type="term" value="P:carbohydrate metabolic process"/>
    <property type="evidence" value="ECO:0007669"/>
    <property type="project" value="InterPro"/>
</dbReference>
<dbReference type="Proteomes" id="UP000435649">
    <property type="component" value="Unassembled WGS sequence"/>
</dbReference>
<dbReference type="InterPro" id="IPR017853">
    <property type="entry name" value="GH"/>
</dbReference>
<feature type="domain" description="Glycoside hydrolase family 42 N-terminal" evidence="4">
    <location>
        <begin position="575"/>
        <end position="772"/>
    </location>
</feature>
<accession>A0A844G139</accession>
<dbReference type="SUPFAM" id="SSF51445">
    <property type="entry name" value="(Trans)glycosidases"/>
    <property type="match status" value="1"/>
</dbReference>
<dbReference type="GO" id="GO:0004565">
    <property type="term" value="F:beta-galactosidase activity"/>
    <property type="evidence" value="ECO:0007669"/>
    <property type="project" value="InterPro"/>
</dbReference>